<reference evidence="1" key="1">
    <citation type="journal article" date="2025" name="Int. J. Syst. Evol. Microbiol.">
        <title>Streptomyces citrinus sp. nov., with yellow diffusible pigment.</title>
        <authorList>
            <person name="He Y."/>
            <person name="Yang E."/>
            <person name="Xu J."/>
            <person name="Sun Y."/>
            <person name="Sun L."/>
        </authorList>
    </citation>
    <scope>NUCLEOTIDE SEQUENCE</scope>
    <source>
        <strain evidence="1">Q6</strain>
    </source>
</reference>
<organism evidence="1 2">
    <name type="scientific">Streptomyces citrinus</name>
    <dbReference type="NCBI Taxonomy" id="3118173"/>
    <lineage>
        <taxon>Bacteria</taxon>
        <taxon>Bacillati</taxon>
        <taxon>Actinomycetota</taxon>
        <taxon>Actinomycetes</taxon>
        <taxon>Kitasatosporales</taxon>
        <taxon>Streptomycetaceae</taxon>
        <taxon>Streptomyces</taxon>
    </lineage>
</organism>
<keyword evidence="2" id="KW-1185">Reference proteome</keyword>
<keyword evidence="1" id="KW-0560">Oxidoreductase</keyword>
<dbReference type="Proteomes" id="UP001432251">
    <property type="component" value="Chromosome"/>
</dbReference>
<evidence type="ECO:0000313" key="2">
    <source>
        <dbReference type="Proteomes" id="UP001432251"/>
    </source>
</evidence>
<sequence>MSAVEQGTNESGTPPVATTRPTGVEVVFTSGEAYTISVREHRLTTDQPLGSGGRDEGPTPVELFVASLAGCVAYYAGRFLERHHLAREGLLVRAEFDMADDRPARVAAIRVRVNVPGGLSEVRRAALHAVVRHCTVHNSLRQPPEVRVDVVDVGD</sequence>
<accession>A0ACD5AM66</accession>
<gene>
    <name evidence="1" type="ORF">V2W30_36495</name>
</gene>
<keyword evidence="1" id="KW-0575">Peroxidase</keyword>
<dbReference type="EC" id="1.11.1.-" evidence="1"/>
<protein>
    <submittedName>
        <fullName evidence="1">OsmC family protein</fullName>
        <ecNumber evidence="1">1.11.1.-</ecNumber>
    </submittedName>
</protein>
<proteinExistence type="predicted"/>
<dbReference type="EMBL" id="CP146022">
    <property type="protein sequence ID" value="WWQ68294.1"/>
    <property type="molecule type" value="Genomic_DNA"/>
</dbReference>
<evidence type="ECO:0000313" key="1">
    <source>
        <dbReference type="EMBL" id="WWQ68294.1"/>
    </source>
</evidence>
<name>A0ACD5AM66_9ACTN</name>